<protein>
    <recommendedName>
        <fullName evidence="1">AbiEi antitoxin N-terminal domain-containing protein</fullName>
    </recommendedName>
</protein>
<dbReference type="KEGG" id="jme:EEW87_005575"/>
<proteinExistence type="predicted"/>
<accession>A0A5P8FL69</accession>
<evidence type="ECO:0000313" key="2">
    <source>
        <dbReference type="EMBL" id="QFQ29911.1"/>
    </source>
</evidence>
<dbReference type="AlphaFoldDB" id="A0A5P8FL69"/>
<name>A0A5P8FL69_9MICO</name>
<sequence>MDDLLTTMRALAADGLLSAADARACGLDRRLLAEAAARGEIERLARGQYLVSPAPDLRELHRSRSIAVVDGLERTGLSHDSGLVVRGLPTFAADLSRVHVTSTRRRKRVPPHVHHWVRRSVVLDEVVVGSTTVPALPVADCVVQVGLLRGGEAALVPADAAIREGSLTVDDLSAALDLVVGHRGVRSLRQMLAWADGRHETPGETRTGVCLHRLGLAYTPQVWIGQDRVDALLDDEPVVVEFDGALKYTDQDALVAEKIREDRIRSRGYGFVRLTWADLYDLGLVAARVRRAIDALPRRS</sequence>
<feature type="domain" description="AbiEi antitoxin N-terminal" evidence="1">
    <location>
        <begin position="15"/>
        <end position="51"/>
    </location>
</feature>
<dbReference type="OrthoDB" id="5176673at2"/>
<evidence type="ECO:0000313" key="3">
    <source>
        <dbReference type="Proteomes" id="UP000271708"/>
    </source>
</evidence>
<dbReference type="EMBL" id="CP044548">
    <property type="protein sequence ID" value="QFQ29911.1"/>
    <property type="molecule type" value="Genomic_DNA"/>
</dbReference>
<dbReference type="Proteomes" id="UP000271708">
    <property type="component" value="Chromosome"/>
</dbReference>
<dbReference type="RefSeq" id="WP_123090868.1">
    <property type="nucleotide sequence ID" value="NZ_CP044548.2"/>
</dbReference>
<organism evidence="2 3">
    <name type="scientific">Janibacter melonis</name>
    <dbReference type="NCBI Taxonomy" id="262209"/>
    <lineage>
        <taxon>Bacteria</taxon>
        <taxon>Bacillati</taxon>
        <taxon>Actinomycetota</taxon>
        <taxon>Actinomycetes</taxon>
        <taxon>Micrococcales</taxon>
        <taxon>Intrasporangiaceae</taxon>
        <taxon>Janibacter</taxon>
    </lineage>
</organism>
<dbReference type="Pfam" id="PF13338">
    <property type="entry name" value="AbiEi_4"/>
    <property type="match status" value="1"/>
</dbReference>
<evidence type="ECO:0000259" key="1">
    <source>
        <dbReference type="Pfam" id="PF13338"/>
    </source>
</evidence>
<gene>
    <name evidence="2" type="ORF">EEW87_005575</name>
</gene>
<dbReference type="GeneID" id="59160622"/>
<reference evidence="2 3" key="1">
    <citation type="submission" date="2019-09" db="EMBL/GenBank/DDBJ databases">
        <title>Complete Genome Sequence of Janibacter melonis M714 with both human health impact and industrial applications.</title>
        <authorList>
            <person name="Jin M."/>
            <person name="Zhao Q.R."/>
        </authorList>
    </citation>
    <scope>NUCLEOTIDE SEQUENCE [LARGE SCALE GENOMIC DNA]</scope>
    <source>
        <strain evidence="2 3">M714</strain>
    </source>
</reference>
<dbReference type="InterPro" id="IPR025159">
    <property type="entry name" value="AbiEi_N"/>
</dbReference>
<dbReference type="Gene3D" id="3.40.960.10">
    <property type="entry name" value="VSR Endonuclease"/>
    <property type="match status" value="1"/>
</dbReference>